<reference evidence="2" key="1">
    <citation type="submission" date="2022-12" db="EMBL/GenBank/DDBJ databases">
        <title>Genome assemblies of Blomia tropicalis.</title>
        <authorList>
            <person name="Cui Y."/>
        </authorList>
    </citation>
    <scope>NUCLEOTIDE SEQUENCE</scope>
    <source>
        <tissue evidence="2">Adult mites</tissue>
    </source>
</reference>
<organism evidence="2 3">
    <name type="scientific">Blomia tropicalis</name>
    <name type="common">Mite</name>
    <dbReference type="NCBI Taxonomy" id="40697"/>
    <lineage>
        <taxon>Eukaryota</taxon>
        <taxon>Metazoa</taxon>
        <taxon>Ecdysozoa</taxon>
        <taxon>Arthropoda</taxon>
        <taxon>Chelicerata</taxon>
        <taxon>Arachnida</taxon>
        <taxon>Acari</taxon>
        <taxon>Acariformes</taxon>
        <taxon>Sarcoptiformes</taxon>
        <taxon>Astigmata</taxon>
        <taxon>Glycyphagoidea</taxon>
        <taxon>Echimyopodidae</taxon>
        <taxon>Blomia</taxon>
    </lineage>
</organism>
<gene>
    <name evidence="2" type="ORF">RDWZM_004262</name>
</gene>
<comment type="caution">
    <text evidence="2">The sequence shown here is derived from an EMBL/GenBank/DDBJ whole genome shotgun (WGS) entry which is preliminary data.</text>
</comment>
<feature type="compositionally biased region" description="Basic and acidic residues" evidence="1">
    <location>
        <begin position="13"/>
        <end position="26"/>
    </location>
</feature>
<feature type="compositionally biased region" description="Basic and acidic residues" evidence="1">
    <location>
        <begin position="42"/>
        <end position="53"/>
    </location>
</feature>
<accession>A0A9Q0MK07</accession>
<evidence type="ECO:0000313" key="2">
    <source>
        <dbReference type="EMBL" id="KAJ6225717.1"/>
    </source>
</evidence>
<keyword evidence="3" id="KW-1185">Reference proteome</keyword>
<name>A0A9Q0MK07_BLOTA</name>
<sequence>MDAKPISSIPTFHADEPQRLPSEKADPYWVKARRKQYFDMGLGHDSKYPEHKNPNGKPTKGVSRSDSFIFKSYTVPPKPPRASMSSKPDTPTKVSPSELEKRKKYFDYGMGHVLYNSKNHNKNPYI</sequence>
<dbReference type="EMBL" id="JAPWDV010000001">
    <property type="protein sequence ID" value="KAJ6225717.1"/>
    <property type="molecule type" value="Genomic_DNA"/>
</dbReference>
<evidence type="ECO:0000256" key="1">
    <source>
        <dbReference type="SAM" id="MobiDB-lite"/>
    </source>
</evidence>
<feature type="compositionally biased region" description="Polar residues" evidence="1">
    <location>
        <begin position="83"/>
        <end position="95"/>
    </location>
</feature>
<feature type="region of interest" description="Disordered" evidence="1">
    <location>
        <begin position="1"/>
        <end position="27"/>
    </location>
</feature>
<proteinExistence type="predicted"/>
<protein>
    <submittedName>
        <fullName evidence="2">Uncharacterized protein</fullName>
    </submittedName>
</protein>
<feature type="region of interest" description="Disordered" evidence="1">
    <location>
        <begin position="40"/>
        <end position="101"/>
    </location>
</feature>
<evidence type="ECO:0000313" key="3">
    <source>
        <dbReference type="Proteomes" id="UP001142055"/>
    </source>
</evidence>
<dbReference type="Proteomes" id="UP001142055">
    <property type="component" value="Chromosome 1"/>
</dbReference>
<dbReference type="AlphaFoldDB" id="A0A9Q0MK07"/>